<dbReference type="EMBL" id="LAZR01015370">
    <property type="protein sequence ID" value="KKM13490.1"/>
    <property type="molecule type" value="Genomic_DNA"/>
</dbReference>
<gene>
    <name evidence="1" type="ORF">LCGC14_1715780</name>
</gene>
<protein>
    <submittedName>
        <fullName evidence="1">Uncharacterized protein</fullName>
    </submittedName>
</protein>
<organism evidence="1">
    <name type="scientific">marine sediment metagenome</name>
    <dbReference type="NCBI Taxonomy" id="412755"/>
    <lineage>
        <taxon>unclassified sequences</taxon>
        <taxon>metagenomes</taxon>
        <taxon>ecological metagenomes</taxon>
    </lineage>
</organism>
<proteinExistence type="predicted"/>
<evidence type="ECO:0000313" key="1">
    <source>
        <dbReference type="EMBL" id="KKM13490.1"/>
    </source>
</evidence>
<sequence>MEPLPMKQTNHHCCGAPVEAGHRGTCPNSMMQGGEQFGVMATTSSERDVTHGLRGVDILYLYVSMAPEPGAVCPSCGEKTPTKHALEMRKWRARKRDDSP</sequence>
<reference evidence="1" key="1">
    <citation type="journal article" date="2015" name="Nature">
        <title>Complex archaea that bridge the gap between prokaryotes and eukaryotes.</title>
        <authorList>
            <person name="Spang A."/>
            <person name="Saw J.H."/>
            <person name="Jorgensen S.L."/>
            <person name="Zaremba-Niedzwiedzka K."/>
            <person name="Martijn J."/>
            <person name="Lind A.E."/>
            <person name="van Eijk R."/>
            <person name="Schleper C."/>
            <person name="Guy L."/>
            <person name="Ettema T.J."/>
        </authorList>
    </citation>
    <scope>NUCLEOTIDE SEQUENCE</scope>
</reference>
<accession>A0A0F9KDV7</accession>
<dbReference type="AlphaFoldDB" id="A0A0F9KDV7"/>
<comment type="caution">
    <text evidence="1">The sequence shown here is derived from an EMBL/GenBank/DDBJ whole genome shotgun (WGS) entry which is preliminary data.</text>
</comment>
<name>A0A0F9KDV7_9ZZZZ</name>